<comment type="caution">
    <text evidence="3">The sequence shown here is derived from an EMBL/GenBank/DDBJ whole genome shotgun (WGS) entry which is preliminary data.</text>
</comment>
<evidence type="ECO:0000313" key="3">
    <source>
        <dbReference type="EMBL" id="MBB3023379.1"/>
    </source>
</evidence>
<dbReference type="GO" id="GO:0016705">
    <property type="term" value="F:oxidoreductase activity, acting on paired donors, with incorporation or reduction of molecular oxygen"/>
    <property type="evidence" value="ECO:0007669"/>
    <property type="project" value="InterPro"/>
</dbReference>
<dbReference type="SUPFAM" id="SSF51679">
    <property type="entry name" value="Bacterial luciferase-like"/>
    <property type="match status" value="1"/>
</dbReference>
<dbReference type="InterPro" id="IPR011251">
    <property type="entry name" value="Luciferase-like_dom"/>
</dbReference>
<dbReference type="EMBL" id="JACHWP010000019">
    <property type="protein sequence ID" value="MBB3023962.1"/>
    <property type="molecule type" value="Genomic_DNA"/>
</dbReference>
<dbReference type="Pfam" id="PF00296">
    <property type="entry name" value="Bac_luciferase"/>
    <property type="match status" value="1"/>
</dbReference>
<dbReference type="GO" id="GO:0005829">
    <property type="term" value="C:cytosol"/>
    <property type="evidence" value="ECO:0007669"/>
    <property type="project" value="TreeGrafter"/>
</dbReference>
<name>A0A839QX08_9MICO</name>
<accession>A0A839QX08</accession>
<proteinExistence type="predicted"/>
<dbReference type="AlphaFoldDB" id="A0A839QX08"/>
<dbReference type="InterPro" id="IPR050766">
    <property type="entry name" value="Bact_Lucif_Oxidored"/>
</dbReference>
<evidence type="ECO:0000259" key="2">
    <source>
        <dbReference type="Pfam" id="PF00296"/>
    </source>
</evidence>
<reference evidence="3 5" key="1">
    <citation type="submission" date="2020-08" db="EMBL/GenBank/DDBJ databases">
        <title>Sequencing the genomes of 1000 actinobacteria strains.</title>
        <authorList>
            <person name="Klenk H.-P."/>
        </authorList>
    </citation>
    <scope>NUCLEOTIDE SEQUENCE [LARGE SCALE GENOMIC DNA]</scope>
    <source>
        <strain evidence="3 5">DSM 23040</strain>
    </source>
</reference>
<dbReference type="InterPro" id="IPR036661">
    <property type="entry name" value="Luciferase-like_sf"/>
</dbReference>
<dbReference type="PANTHER" id="PTHR30137:SF6">
    <property type="entry name" value="LUCIFERASE-LIKE MONOOXYGENASE"/>
    <property type="match status" value="1"/>
</dbReference>
<dbReference type="NCBIfam" id="TIGR03558">
    <property type="entry name" value="oxido_grp_1"/>
    <property type="match status" value="1"/>
</dbReference>
<protein>
    <submittedName>
        <fullName evidence="3">Luciferase family oxidoreductase group 1</fullName>
    </submittedName>
</protein>
<organism evidence="3 5">
    <name type="scientific">Helcobacillus massiliensis</name>
    <dbReference type="NCBI Taxonomy" id="521392"/>
    <lineage>
        <taxon>Bacteria</taxon>
        <taxon>Bacillati</taxon>
        <taxon>Actinomycetota</taxon>
        <taxon>Actinomycetes</taxon>
        <taxon>Micrococcales</taxon>
        <taxon>Dermabacteraceae</taxon>
        <taxon>Helcobacillus</taxon>
    </lineage>
</organism>
<sequence length="333" mass="35969">MVTRPALSVLDLVPVADGSTMREAIDISMQAAQQADDQGYERYWFAEHHNTQNLASNATALLISRAAERTERIRVGSGGIMLPNHAPLAVAEQFGTLIQFHGDRIDLGLGRAPGTDPMTAQLLARTSAQPEAFMSGIADIQAWSGPRTTANSRIGAYVAEGTHIPMWVLGSSMNGAAMAAQLGLPFSVASHFAPFQFQQALDLYRREFDPTAATAQIEQPRTMVGVNVVVCDTDDEAQFQFSVLQQMFAGIIKGARGPLPRPAHIEDVLEPHILDSVNQSLSISAVGSPSTVVAKLEELAAATGADEFITVSYFHDPQKRFDSQRMLAEAWHG</sequence>
<evidence type="ECO:0000313" key="4">
    <source>
        <dbReference type="EMBL" id="MBB3023962.1"/>
    </source>
</evidence>
<feature type="domain" description="Luciferase-like" evidence="2">
    <location>
        <begin position="21"/>
        <end position="306"/>
    </location>
</feature>
<dbReference type="EMBL" id="JACHWP010000004">
    <property type="protein sequence ID" value="MBB3023379.1"/>
    <property type="molecule type" value="Genomic_DNA"/>
</dbReference>
<dbReference type="InterPro" id="IPR019949">
    <property type="entry name" value="CmoO-like"/>
</dbReference>
<dbReference type="Gene3D" id="3.20.20.30">
    <property type="entry name" value="Luciferase-like domain"/>
    <property type="match status" value="1"/>
</dbReference>
<evidence type="ECO:0000256" key="1">
    <source>
        <dbReference type="ARBA" id="ARBA00007789"/>
    </source>
</evidence>
<dbReference type="PANTHER" id="PTHR30137">
    <property type="entry name" value="LUCIFERASE-LIKE MONOOXYGENASE"/>
    <property type="match status" value="1"/>
</dbReference>
<keyword evidence="5" id="KW-1185">Reference proteome</keyword>
<dbReference type="Proteomes" id="UP000568050">
    <property type="component" value="Unassembled WGS sequence"/>
</dbReference>
<evidence type="ECO:0000313" key="5">
    <source>
        <dbReference type="Proteomes" id="UP000568050"/>
    </source>
</evidence>
<dbReference type="RefSeq" id="WP_183376510.1">
    <property type="nucleotide sequence ID" value="NZ_CBCSFZ010000001.1"/>
</dbReference>
<comment type="similarity">
    <text evidence="1">To bacterial alkanal monooxygenase alpha and beta chains.</text>
</comment>
<gene>
    <name evidence="3" type="ORF">FHX50_001671</name>
    <name evidence="4" type="ORF">FHX50_002269</name>
</gene>